<keyword evidence="11" id="KW-1185">Reference proteome</keyword>
<accession>A0ABQ9EC76</accession>
<evidence type="ECO:0000256" key="1">
    <source>
        <dbReference type="ARBA" id="ARBA00004141"/>
    </source>
</evidence>
<dbReference type="Pfam" id="PF01529">
    <property type="entry name" value="DHHC"/>
    <property type="match status" value="1"/>
</dbReference>
<evidence type="ECO:0000256" key="6">
    <source>
        <dbReference type="ARBA" id="ARBA00023315"/>
    </source>
</evidence>
<comment type="similarity">
    <text evidence="7">Belongs to the DHHC palmitoyltransferase family.</text>
</comment>
<protein>
    <recommendedName>
        <fullName evidence="7">Palmitoyltransferase</fullName>
        <ecNumber evidence="7">2.3.1.225</ecNumber>
    </recommendedName>
</protein>
<comment type="caution">
    <text evidence="10">The sequence shown here is derived from an EMBL/GenBank/DDBJ whole genome shotgun (WGS) entry which is preliminary data.</text>
</comment>
<evidence type="ECO:0000256" key="4">
    <source>
        <dbReference type="ARBA" id="ARBA00022989"/>
    </source>
</evidence>
<evidence type="ECO:0000259" key="9">
    <source>
        <dbReference type="Pfam" id="PF01529"/>
    </source>
</evidence>
<feature type="transmembrane region" description="Helical" evidence="7">
    <location>
        <begin position="149"/>
        <end position="167"/>
    </location>
</feature>
<feature type="compositionally biased region" description="Polar residues" evidence="8">
    <location>
        <begin position="265"/>
        <end position="274"/>
    </location>
</feature>
<evidence type="ECO:0000313" key="10">
    <source>
        <dbReference type="EMBL" id="KAJ8302780.1"/>
    </source>
</evidence>
<dbReference type="PROSITE" id="PS50216">
    <property type="entry name" value="DHHC"/>
    <property type="match status" value="1"/>
</dbReference>
<name>A0ABQ9EC76_TEGGR</name>
<feature type="region of interest" description="Disordered" evidence="8">
    <location>
        <begin position="249"/>
        <end position="346"/>
    </location>
</feature>
<dbReference type="InterPro" id="IPR001594">
    <property type="entry name" value="Palmitoyltrfase_DHHC"/>
</dbReference>
<dbReference type="EMBL" id="JARBDR010000917">
    <property type="protein sequence ID" value="KAJ8302780.1"/>
    <property type="molecule type" value="Genomic_DNA"/>
</dbReference>
<comment type="domain">
    <text evidence="7">The DHHC domain is required for palmitoyltransferase activity.</text>
</comment>
<dbReference type="PANTHER" id="PTHR22883">
    <property type="entry name" value="ZINC FINGER DHHC DOMAIN CONTAINING PROTEIN"/>
    <property type="match status" value="1"/>
</dbReference>
<feature type="domain" description="Palmitoyltransferase DHHC" evidence="9">
    <location>
        <begin position="103"/>
        <end position="250"/>
    </location>
</feature>
<keyword evidence="4 7" id="KW-1133">Transmembrane helix</keyword>
<evidence type="ECO:0000256" key="3">
    <source>
        <dbReference type="ARBA" id="ARBA00022692"/>
    </source>
</evidence>
<proteinExistence type="inferred from homology"/>
<comment type="subcellular location">
    <subcellularLocation>
        <location evidence="1">Membrane</location>
        <topology evidence="1">Multi-pass membrane protein</topology>
    </subcellularLocation>
</comment>
<feature type="transmembrane region" description="Helical" evidence="7">
    <location>
        <begin position="210"/>
        <end position="238"/>
    </location>
</feature>
<keyword evidence="2 7" id="KW-0808">Transferase</keyword>
<dbReference type="Proteomes" id="UP001217089">
    <property type="component" value="Unassembled WGS sequence"/>
</dbReference>
<evidence type="ECO:0000256" key="2">
    <source>
        <dbReference type="ARBA" id="ARBA00022679"/>
    </source>
</evidence>
<keyword evidence="3 7" id="KW-0812">Transmembrane</keyword>
<evidence type="ECO:0000256" key="7">
    <source>
        <dbReference type="RuleBase" id="RU079119"/>
    </source>
</evidence>
<evidence type="ECO:0000313" key="11">
    <source>
        <dbReference type="Proteomes" id="UP001217089"/>
    </source>
</evidence>
<keyword evidence="5 7" id="KW-0472">Membrane</keyword>
<evidence type="ECO:0000256" key="5">
    <source>
        <dbReference type="ARBA" id="ARBA00023136"/>
    </source>
</evidence>
<keyword evidence="6 7" id="KW-0012">Acyltransferase</keyword>
<sequence>MSGVQYQHRSRTNGWTLPPHPLQFVAWFAVVYFAFVYFTTLVPALPREWHPAGYIITGLALAAHVVSHIIASTINPADPQVLKKQNGGTSPPYDPDKHQHVIENMHCYLCEADVGSKSKHCSACNKCISDFDHHCKWLNNCVGGRNYKWFMAVLITGMIGVFLVFLVDFVEFITYFTDKDEGKILLPYIDYHASLLKFQIVHQPVIDEGWLALISITGLLLLCALILLVHLFLFHIYLNATSYRKRKRMNRIMPSKSRQTKENSNRSNSPSKEINTLEKENYSNYQEMLDEDERRMDGETPPPSASPIHQIESNNNTEKQFDESTSVKKVRKKKKVRKPPHTQSLPMDDVQMKISTIDGSLNYGEGFNKLPLTPITLRKRPDEVPPLNLDALRGSTESISYKPYSGSRSLSDTYRTSDPYRADRLLGVVPETATLDTEL</sequence>
<gene>
    <name evidence="10" type="ORF">KUTeg_019176</name>
</gene>
<organism evidence="10 11">
    <name type="scientific">Tegillarca granosa</name>
    <name type="common">Malaysian cockle</name>
    <name type="synonym">Anadara granosa</name>
    <dbReference type="NCBI Taxonomy" id="220873"/>
    <lineage>
        <taxon>Eukaryota</taxon>
        <taxon>Metazoa</taxon>
        <taxon>Spiralia</taxon>
        <taxon>Lophotrochozoa</taxon>
        <taxon>Mollusca</taxon>
        <taxon>Bivalvia</taxon>
        <taxon>Autobranchia</taxon>
        <taxon>Pteriomorphia</taxon>
        <taxon>Arcoida</taxon>
        <taxon>Arcoidea</taxon>
        <taxon>Arcidae</taxon>
        <taxon>Tegillarca</taxon>
    </lineage>
</organism>
<dbReference type="PANTHER" id="PTHR22883:SF203">
    <property type="entry name" value="PALMITOYLTRANSFERASE"/>
    <property type="match status" value="1"/>
</dbReference>
<evidence type="ECO:0000256" key="8">
    <source>
        <dbReference type="SAM" id="MobiDB-lite"/>
    </source>
</evidence>
<feature type="compositionally biased region" description="Basic residues" evidence="8">
    <location>
        <begin position="328"/>
        <end position="340"/>
    </location>
</feature>
<comment type="catalytic activity">
    <reaction evidence="7">
        <text>L-cysteinyl-[protein] + hexadecanoyl-CoA = S-hexadecanoyl-L-cysteinyl-[protein] + CoA</text>
        <dbReference type="Rhea" id="RHEA:36683"/>
        <dbReference type="Rhea" id="RHEA-COMP:10131"/>
        <dbReference type="Rhea" id="RHEA-COMP:11032"/>
        <dbReference type="ChEBI" id="CHEBI:29950"/>
        <dbReference type="ChEBI" id="CHEBI:57287"/>
        <dbReference type="ChEBI" id="CHEBI:57379"/>
        <dbReference type="ChEBI" id="CHEBI:74151"/>
        <dbReference type="EC" id="2.3.1.225"/>
    </reaction>
</comment>
<feature type="transmembrane region" description="Helical" evidence="7">
    <location>
        <begin position="52"/>
        <end position="74"/>
    </location>
</feature>
<dbReference type="EC" id="2.3.1.225" evidence="7"/>
<reference evidence="10 11" key="1">
    <citation type="submission" date="2022-12" db="EMBL/GenBank/DDBJ databases">
        <title>Chromosome-level genome of Tegillarca granosa.</title>
        <authorList>
            <person name="Kim J."/>
        </authorList>
    </citation>
    <scope>NUCLEOTIDE SEQUENCE [LARGE SCALE GENOMIC DNA]</scope>
    <source>
        <strain evidence="10">Teg-2019</strain>
        <tissue evidence="10">Adductor muscle</tissue>
    </source>
</reference>
<feature type="transmembrane region" description="Helical" evidence="7">
    <location>
        <begin position="21"/>
        <end position="40"/>
    </location>
</feature>
<dbReference type="InterPro" id="IPR039859">
    <property type="entry name" value="PFA4/ZDH16/20/ERF2-like"/>
</dbReference>